<evidence type="ECO:0000313" key="3">
    <source>
        <dbReference type="Proteomes" id="UP000017559"/>
    </source>
</evidence>
<protein>
    <submittedName>
        <fullName evidence="2">Uncharacterized protein</fullName>
    </submittedName>
</protein>
<evidence type="ECO:0000313" key="2">
    <source>
        <dbReference type="EMBL" id="ESK80745.1"/>
    </source>
</evidence>
<dbReference type="HOGENOM" id="CLU_725803_0_0_1"/>
<dbReference type="EMBL" id="AWSO01003049">
    <property type="protein sequence ID" value="ESK80745.1"/>
    <property type="molecule type" value="Genomic_DNA"/>
</dbReference>
<organism evidence="2 3">
    <name type="scientific">Moniliophthora roreri (strain MCA 2997)</name>
    <name type="common">Cocoa frosty pod rot fungus</name>
    <name type="synonym">Crinipellis roreri</name>
    <dbReference type="NCBI Taxonomy" id="1381753"/>
    <lineage>
        <taxon>Eukaryota</taxon>
        <taxon>Fungi</taxon>
        <taxon>Dikarya</taxon>
        <taxon>Basidiomycota</taxon>
        <taxon>Agaricomycotina</taxon>
        <taxon>Agaricomycetes</taxon>
        <taxon>Agaricomycetidae</taxon>
        <taxon>Agaricales</taxon>
        <taxon>Marasmiineae</taxon>
        <taxon>Marasmiaceae</taxon>
        <taxon>Moniliophthora</taxon>
    </lineage>
</organism>
<reference evidence="2 3" key="1">
    <citation type="journal article" date="2014" name="BMC Genomics">
        <title>Genome and secretome analysis of the hemibiotrophic fungal pathogen, Moniliophthora roreri, which causes frosty pod rot disease of cacao: mechanisms of the biotrophic and necrotrophic phases.</title>
        <authorList>
            <person name="Meinhardt L.W."/>
            <person name="Costa G.G.L."/>
            <person name="Thomazella D.P.T."/>
            <person name="Teixeira P.J.P.L."/>
            <person name="Carazzolle M.F."/>
            <person name="Schuster S.C."/>
            <person name="Carlson J.E."/>
            <person name="Guiltinan M.J."/>
            <person name="Mieczkowski P."/>
            <person name="Farmer A."/>
            <person name="Ramaraj T."/>
            <person name="Crozier J."/>
            <person name="Davis R.E."/>
            <person name="Shao J."/>
            <person name="Melnick R.L."/>
            <person name="Pereira G.A.G."/>
            <person name="Bailey B.A."/>
        </authorList>
    </citation>
    <scope>NUCLEOTIDE SEQUENCE [LARGE SCALE GENOMIC DNA]</scope>
    <source>
        <strain evidence="2 3">MCA 2997</strain>
    </source>
</reference>
<dbReference type="Proteomes" id="UP000017559">
    <property type="component" value="Unassembled WGS sequence"/>
</dbReference>
<comment type="caution">
    <text evidence="2">The sequence shown here is derived from an EMBL/GenBank/DDBJ whole genome shotgun (WGS) entry which is preliminary data.</text>
</comment>
<accession>V2WKL9</accession>
<name>V2WKL9_MONRO</name>
<feature type="region of interest" description="Disordered" evidence="1">
    <location>
        <begin position="276"/>
        <end position="306"/>
    </location>
</feature>
<gene>
    <name evidence="2" type="ORF">Moror_2960</name>
</gene>
<proteinExistence type="predicted"/>
<sequence length="381" mass="41635">MVVEQGGRYDNPFPLFSIAYAIRRHRRNSRIAATSRNAAPAKVNGYSPIQQPRNRQEALLGASWVDEHEYDVAEDQRRRLCIDLDTNTTPSSYPDFRTPKPAPEYAGLGIPRPHLCLEIDAITTLTSSNPFPVPLPALKYAGQPALAYFGSLNPFLTSAEIAGPVFTSFGDLSEASEDSRNDEFVAAVVPEATESQNTTMVMSSVPADITNVFGDLENLRSQILGIFGDDAKWDYLQATGRLEGRRRRRENGFGAGYEVGSLGPSPSSTSRMLVNAADETPKKPPPHSTCPIPKSSAPAQTNGRRTSQTTLPGIFWATEHVYDVVFASILILTALSPPPSAFNDSQHLTNTPETDSADTFVVRNWAPLASHHLELVSRPKN</sequence>
<evidence type="ECO:0000256" key="1">
    <source>
        <dbReference type="SAM" id="MobiDB-lite"/>
    </source>
</evidence>
<dbReference type="KEGG" id="mrr:Moror_2960"/>
<feature type="compositionally biased region" description="Polar residues" evidence="1">
    <location>
        <begin position="297"/>
        <end position="306"/>
    </location>
</feature>
<dbReference type="AlphaFoldDB" id="V2WKL9"/>
<keyword evidence="3" id="KW-1185">Reference proteome</keyword>